<dbReference type="PANTHER" id="PTHR42982">
    <property type="entry name" value="SEC-INDEPENDENT PROTEIN TRANSLOCASE PROTEIN TATA"/>
    <property type="match status" value="1"/>
</dbReference>
<feature type="transmembrane region" description="Helical" evidence="8">
    <location>
        <begin position="6"/>
        <end position="26"/>
    </location>
</feature>
<keyword evidence="4" id="KW-0653">Protein transport</keyword>
<protein>
    <submittedName>
        <fullName evidence="9">Twin-arginine translocase TatA/TatE family subunit</fullName>
    </submittedName>
</protein>
<dbReference type="PANTHER" id="PTHR42982:SF1">
    <property type="entry name" value="SEC-INDEPENDENT PROTEIN TRANSLOCASE PROTEIN TATA"/>
    <property type="match status" value="1"/>
</dbReference>
<accession>A0A3M9NF38</accession>
<dbReference type="OrthoDB" id="9812812at2"/>
<evidence type="ECO:0000256" key="7">
    <source>
        <dbReference type="ARBA" id="ARBA00023136"/>
    </source>
</evidence>
<evidence type="ECO:0000256" key="4">
    <source>
        <dbReference type="ARBA" id="ARBA00022927"/>
    </source>
</evidence>
<comment type="caution">
    <text evidence="9">The sequence shown here is derived from an EMBL/GenBank/DDBJ whole genome shotgun (WGS) entry which is preliminary data.</text>
</comment>
<dbReference type="Proteomes" id="UP000267223">
    <property type="component" value="Unassembled WGS sequence"/>
</dbReference>
<reference evidence="9 10" key="1">
    <citation type="submission" date="2018-11" db="EMBL/GenBank/DDBJ databases">
        <title>Draft genome sequence of Ferruginibacter sp. BO-59.</title>
        <authorList>
            <person name="Im W.T."/>
        </authorList>
    </citation>
    <scope>NUCLEOTIDE SEQUENCE [LARGE SCALE GENOMIC DNA]</scope>
    <source>
        <strain evidence="9 10">BO-59</strain>
    </source>
</reference>
<keyword evidence="3 8" id="KW-0812">Transmembrane</keyword>
<dbReference type="EMBL" id="RJJR01000009">
    <property type="protein sequence ID" value="RNI35833.1"/>
    <property type="molecule type" value="Genomic_DNA"/>
</dbReference>
<dbReference type="GO" id="GO:0016020">
    <property type="term" value="C:membrane"/>
    <property type="evidence" value="ECO:0007669"/>
    <property type="project" value="UniProtKB-ARBA"/>
</dbReference>
<dbReference type="GO" id="GO:0015031">
    <property type="term" value="P:protein transport"/>
    <property type="evidence" value="ECO:0007669"/>
    <property type="project" value="UniProtKB-KW"/>
</dbReference>
<keyword evidence="6" id="KW-0811">Translocation</keyword>
<dbReference type="Gene3D" id="1.20.5.3310">
    <property type="match status" value="1"/>
</dbReference>
<name>A0A3M9NF38_9BACT</name>
<dbReference type="Pfam" id="PF02416">
    <property type="entry name" value="TatA_B_E"/>
    <property type="match status" value="1"/>
</dbReference>
<evidence type="ECO:0000256" key="8">
    <source>
        <dbReference type="SAM" id="Phobius"/>
    </source>
</evidence>
<gene>
    <name evidence="9" type="ORF">EFY79_11865</name>
</gene>
<comment type="subcellular location">
    <subcellularLocation>
        <location evidence="1">Membrane</location>
        <topology evidence="1">Single-pass membrane protein</topology>
    </subcellularLocation>
</comment>
<keyword evidence="10" id="KW-1185">Reference proteome</keyword>
<organism evidence="9 10">
    <name type="scientific">Hanamia caeni</name>
    <dbReference type="NCBI Taxonomy" id="2294116"/>
    <lineage>
        <taxon>Bacteria</taxon>
        <taxon>Pseudomonadati</taxon>
        <taxon>Bacteroidota</taxon>
        <taxon>Chitinophagia</taxon>
        <taxon>Chitinophagales</taxon>
        <taxon>Chitinophagaceae</taxon>
        <taxon>Hanamia</taxon>
    </lineage>
</organism>
<evidence type="ECO:0000256" key="6">
    <source>
        <dbReference type="ARBA" id="ARBA00023010"/>
    </source>
</evidence>
<keyword evidence="5 8" id="KW-1133">Transmembrane helix</keyword>
<sequence length="93" mass="10173">MKPVFLLSMPGESEWLLILLVILLFFGGKKIPDLMRGIGKGVREFNDAKEHVKNEIEAGMKEKDSEKKELVNSAPVSADISSAVMSAPVSQNS</sequence>
<evidence type="ECO:0000313" key="10">
    <source>
        <dbReference type="Proteomes" id="UP000267223"/>
    </source>
</evidence>
<evidence type="ECO:0000256" key="2">
    <source>
        <dbReference type="ARBA" id="ARBA00022448"/>
    </source>
</evidence>
<evidence type="ECO:0000256" key="3">
    <source>
        <dbReference type="ARBA" id="ARBA00022692"/>
    </source>
</evidence>
<evidence type="ECO:0000256" key="5">
    <source>
        <dbReference type="ARBA" id="ARBA00022989"/>
    </source>
</evidence>
<dbReference type="AlphaFoldDB" id="A0A3M9NF38"/>
<keyword evidence="2" id="KW-0813">Transport</keyword>
<evidence type="ECO:0000256" key="1">
    <source>
        <dbReference type="ARBA" id="ARBA00004167"/>
    </source>
</evidence>
<keyword evidence="7 8" id="KW-0472">Membrane</keyword>
<evidence type="ECO:0000313" key="9">
    <source>
        <dbReference type="EMBL" id="RNI35833.1"/>
    </source>
</evidence>
<proteinExistence type="predicted"/>
<dbReference type="InterPro" id="IPR003369">
    <property type="entry name" value="TatA/B/E"/>
</dbReference>